<evidence type="ECO:0000256" key="3">
    <source>
        <dbReference type="SAM" id="MobiDB-lite"/>
    </source>
</evidence>
<dbReference type="NCBIfam" id="NF041496">
    <property type="entry name" value="MobQ"/>
    <property type="match status" value="1"/>
</dbReference>
<protein>
    <submittedName>
        <fullName evidence="5">MobA/MobL family protein</fullName>
    </submittedName>
</protein>
<name>A0A8F7UWG0_SALER</name>
<accession>A0A8F7UWG0</accession>
<evidence type="ECO:0000256" key="1">
    <source>
        <dbReference type="ARBA" id="ARBA00010873"/>
    </source>
</evidence>
<feature type="region of interest" description="Disordered" evidence="3">
    <location>
        <begin position="441"/>
        <end position="493"/>
    </location>
</feature>
<evidence type="ECO:0000259" key="4">
    <source>
        <dbReference type="Pfam" id="PF03389"/>
    </source>
</evidence>
<gene>
    <name evidence="5" type="ORF">JMJ84_13940</name>
</gene>
<dbReference type="AlphaFoldDB" id="A0A8F7UWG0"/>
<proteinExistence type="inferred from homology"/>
<feature type="region of interest" description="Disordered" evidence="3">
    <location>
        <begin position="304"/>
        <end position="327"/>
    </location>
</feature>
<keyword evidence="2" id="KW-0184">Conjugation</keyword>
<dbReference type="Pfam" id="PF03389">
    <property type="entry name" value="MobA_MobL"/>
    <property type="match status" value="1"/>
</dbReference>
<evidence type="ECO:0000256" key="2">
    <source>
        <dbReference type="ARBA" id="ARBA00022971"/>
    </source>
</evidence>
<sequence length="493" mass="56225">MAIFHLDFKIVKRSEGMTSVAKAAYHARTRITDDRIGQVFDFSHRTDLHGHIILAPVSAPAHIVESSSALWNEVERVERQNNGQTARYFDVAIPVELNNNDKKKLVAGYCQKNFVDKGMIADIVFHDLDGKNPHAHVMLTLKTITAAGFGKKDRGWNDKKMVVQWRESWATMSNCYLEAIGSEERIDHRSLRSQCADALAQAEEAFSAEEKAFWLAKATETNRPAMQRVHRAKWNDTESQEQRTAEQALRDQQIKEAKKVYTTFSELPLEIVVDVRSFTITHLTEPEEIVLPDFPATTKQQPVLATPATSRKPAAKSYRDPKKVSKVSVAGKKSPVLIVPEPTASTKLKTPSLQNTRAMNRAPTRNRKQVKPRQNGIFKRFTLLVVSFFKERFVWAKRKPDTTDADHDKRIAQNYVYDEVLGVSVPRLEFEKRAKFNNNDYKLTPDEIKRFPSRPNQEQPAANRNMDLTPPIPPEHMRQGSYPKLSPPSHKKH</sequence>
<comment type="similarity">
    <text evidence="1">Belongs to the MobA/MobL family.</text>
</comment>
<organism evidence="5">
    <name type="scientific">Salmonella enterica subsp. salamae</name>
    <dbReference type="NCBI Taxonomy" id="59202"/>
    <lineage>
        <taxon>Bacteria</taxon>
        <taxon>Pseudomonadati</taxon>
        <taxon>Pseudomonadota</taxon>
        <taxon>Gammaproteobacteria</taxon>
        <taxon>Enterobacterales</taxon>
        <taxon>Enterobacteriaceae</taxon>
        <taxon>Salmonella</taxon>
    </lineage>
</organism>
<reference evidence="5" key="1">
    <citation type="submission" date="2021-07" db="EMBL/GenBank/DDBJ databases">
        <title>Whole-Genome Sequences of non-enterica strains of Salmonella enterica isolated from poultry houses.</title>
        <authorList>
            <person name="Lamas A."/>
            <person name="Regal P."/>
            <person name="Miranda J.M."/>
            <person name="Vazquez B."/>
            <person name="Cepeda A."/>
            <person name="Franco C.M."/>
        </authorList>
    </citation>
    <scope>NUCLEOTIDE SEQUENCE</scope>
    <source>
        <strain evidence="5">LHICA_SA2</strain>
    </source>
</reference>
<feature type="domain" description="MobA/MobL protein" evidence="4">
    <location>
        <begin position="19"/>
        <end position="208"/>
    </location>
</feature>
<dbReference type="EMBL" id="CP079837">
    <property type="protein sequence ID" value="QXX23720.1"/>
    <property type="molecule type" value="Genomic_DNA"/>
</dbReference>
<evidence type="ECO:0000313" key="5">
    <source>
        <dbReference type="EMBL" id="QXX23720.1"/>
    </source>
</evidence>
<dbReference type="InterPro" id="IPR005053">
    <property type="entry name" value="MobA_MobL"/>
</dbReference>